<dbReference type="OrthoDB" id="5428863at2759"/>
<accession>A0A9P9E3Y8</accession>
<dbReference type="PANTHER" id="PTHR33112:SF1">
    <property type="entry name" value="HETEROKARYON INCOMPATIBILITY DOMAIN-CONTAINING PROTEIN"/>
    <property type="match status" value="1"/>
</dbReference>
<evidence type="ECO:0000259" key="1">
    <source>
        <dbReference type="Pfam" id="PF06985"/>
    </source>
</evidence>
<evidence type="ECO:0000313" key="3">
    <source>
        <dbReference type="Proteomes" id="UP000700596"/>
    </source>
</evidence>
<name>A0A9P9E3Y8_9PLEO</name>
<gene>
    <name evidence="2" type="ORF">B0J11DRAFT_429157</name>
</gene>
<keyword evidence="3" id="KW-1185">Reference proteome</keyword>
<comment type="caution">
    <text evidence="2">The sequence shown here is derived from an EMBL/GenBank/DDBJ whole genome shotgun (WGS) entry which is preliminary data.</text>
</comment>
<protein>
    <submittedName>
        <fullName evidence="2">Heterokaryon incompatibility protein-domain-containing protein</fullName>
    </submittedName>
</protein>
<evidence type="ECO:0000313" key="2">
    <source>
        <dbReference type="EMBL" id="KAH7130297.1"/>
    </source>
</evidence>
<feature type="domain" description="Heterokaryon incompatibility" evidence="1">
    <location>
        <begin position="126"/>
        <end position="258"/>
    </location>
</feature>
<organism evidence="2 3">
    <name type="scientific">Dendryphion nanum</name>
    <dbReference type="NCBI Taxonomy" id="256645"/>
    <lineage>
        <taxon>Eukaryota</taxon>
        <taxon>Fungi</taxon>
        <taxon>Dikarya</taxon>
        <taxon>Ascomycota</taxon>
        <taxon>Pezizomycotina</taxon>
        <taxon>Dothideomycetes</taxon>
        <taxon>Pleosporomycetidae</taxon>
        <taxon>Pleosporales</taxon>
        <taxon>Torulaceae</taxon>
        <taxon>Dendryphion</taxon>
    </lineage>
</organism>
<proteinExistence type="predicted"/>
<feature type="non-terminal residue" evidence="2">
    <location>
        <position position="433"/>
    </location>
</feature>
<dbReference type="EMBL" id="JAGMWT010000004">
    <property type="protein sequence ID" value="KAH7130297.1"/>
    <property type="molecule type" value="Genomic_DNA"/>
</dbReference>
<reference evidence="2" key="1">
    <citation type="journal article" date="2021" name="Nat. Commun.">
        <title>Genetic determinants of endophytism in the Arabidopsis root mycobiome.</title>
        <authorList>
            <person name="Mesny F."/>
            <person name="Miyauchi S."/>
            <person name="Thiergart T."/>
            <person name="Pickel B."/>
            <person name="Atanasova L."/>
            <person name="Karlsson M."/>
            <person name="Huettel B."/>
            <person name="Barry K.W."/>
            <person name="Haridas S."/>
            <person name="Chen C."/>
            <person name="Bauer D."/>
            <person name="Andreopoulos W."/>
            <person name="Pangilinan J."/>
            <person name="LaButti K."/>
            <person name="Riley R."/>
            <person name="Lipzen A."/>
            <person name="Clum A."/>
            <person name="Drula E."/>
            <person name="Henrissat B."/>
            <person name="Kohler A."/>
            <person name="Grigoriev I.V."/>
            <person name="Martin F.M."/>
            <person name="Hacquard S."/>
        </authorList>
    </citation>
    <scope>NUCLEOTIDE SEQUENCE</scope>
    <source>
        <strain evidence="2">MPI-CAGE-CH-0243</strain>
    </source>
</reference>
<dbReference type="AlphaFoldDB" id="A0A9P9E3Y8"/>
<dbReference type="InterPro" id="IPR010730">
    <property type="entry name" value="HET"/>
</dbReference>
<dbReference type="Proteomes" id="UP000700596">
    <property type="component" value="Unassembled WGS sequence"/>
</dbReference>
<dbReference type="PANTHER" id="PTHR33112">
    <property type="entry name" value="DOMAIN PROTEIN, PUTATIVE-RELATED"/>
    <property type="match status" value="1"/>
</dbReference>
<dbReference type="Pfam" id="PF06985">
    <property type="entry name" value="HET"/>
    <property type="match status" value="1"/>
</dbReference>
<sequence length="433" mass="49582">MFYEPDIEVSEGTVVSIVSGSGNEPHTLSKPSYLQKITRVSSIFVAPTAHQPLLEPHSRDQVYGRKIQLEAIDFSQINSWLATNTLYELNNEESQREGTRSVPVSLIDIHTRRIVPKSKSHSQTKYAALSYVWGKPGGTSHEQTSIEELPVECLKTVEDAITVTKNLGLDYLWVDQYCISRDEKIRHSQIARMDIIYKKAFITIIAAAGQDANHGLPGISIPRVPMFQCEGGLVQVYAEPTDILGKSKYSTRAWTYQEKIFSSRSLIFTPQQVFFESRYALFSESLGSSASPLWRSKSNTGQVNDPLALGAHPFTTPSFHRMRVGIIQNYKKRNMPRNYRPSSLRLFRTHVELYSQREMTYGSDALNAMAAILEEFERRKNYVKSAYGIPYEWISLRDHSSRISFCAGLSWVNENWRNQWRRRDDFPTWSWTS</sequence>